<evidence type="ECO:0000256" key="1">
    <source>
        <dbReference type="ARBA" id="ARBA00022737"/>
    </source>
</evidence>
<dbReference type="GeneID" id="66072121"/>
<keyword evidence="4" id="KW-1185">Reference proteome</keyword>
<dbReference type="InterPro" id="IPR056884">
    <property type="entry name" value="NPHP3-like_N"/>
</dbReference>
<evidence type="ECO:0000259" key="2">
    <source>
        <dbReference type="Pfam" id="PF24883"/>
    </source>
</evidence>
<comment type="caution">
    <text evidence="3">The sequence shown here is derived from an EMBL/GenBank/DDBJ whole genome shotgun (WGS) entry which is preliminary data.</text>
</comment>
<dbReference type="InterPro" id="IPR027417">
    <property type="entry name" value="P-loop_NTPase"/>
</dbReference>
<feature type="domain" description="Nephrocystin 3-like N-terminal" evidence="2">
    <location>
        <begin position="89"/>
        <end position="263"/>
    </location>
</feature>
<reference evidence="3" key="1">
    <citation type="journal article" date="2021" name="Genome Biol. Evol.">
        <title>The assembled and annotated genome of the fairy-ring fungus Marasmius oreades.</title>
        <authorList>
            <person name="Hiltunen M."/>
            <person name="Ament-Velasquez S.L."/>
            <person name="Johannesson H."/>
        </authorList>
    </citation>
    <scope>NUCLEOTIDE SEQUENCE</scope>
    <source>
        <strain evidence="3">03SP1</strain>
    </source>
</reference>
<dbReference type="Gene3D" id="3.40.50.300">
    <property type="entry name" value="P-loop containing nucleotide triphosphate hydrolases"/>
    <property type="match status" value="1"/>
</dbReference>
<dbReference type="EMBL" id="CM032191">
    <property type="protein sequence ID" value="KAG7085482.1"/>
    <property type="molecule type" value="Genomic_DNA"/>
</dbReference>
<evidence type="ECO:0000313" key="3">
    <source>
        <dbReference type="EMBL" id="KAG7085482.1"/>
    </source>
</evidence>
<gene>
    <name evidence="3" type="ORF">E1B28_003045</name>
</gene>
<dbReference type="Proteomes" id="UP001049176">
    <property type="component" value="Chromosome 11"/>
</dbReference>
<dbReference type="SUPFAM" id="SSF52540">
    <property type="entry name" value="P-loop containing nucleoside triphosphate hydrolases"/>
    <property type="match status" value="1"/>
</dbReference>
<accession>A0A9P7RKW3</accession>
<keyword evidence="1" id="KW-0677">Repeat</keyword>
<evidence type="ECO:0000313" key="4">
    <source>
        <dbReference type="Proteomes" id="UP001049176"/>
    </source>
</evidence>
<dbReference type="PANTHER" id="PTHR10039">
    <property type="entry name" value="AMELOGENIN"/>
    <property type="match status" value="1"/>
</dbReference>
<dbReference type="OrthoDB" id="3014077at2759"/>
<dbReference type="PANTHER" id="PTHR10039:SF17">
    <property type="entry name" value="FUNGAL STAND N-TERMINAL GOODBYE DOMAIN-CONTAINING PROTEIN-RELATED"/>
    <property type="match status" value="1"/>
</dbReference>
<name>A0A9P7RKW3_9AGAR</name>
<dbReference type="KEGG" id="more:E1B28_003045"/>
<dbReference type="Pfam" id="PF24883">
    <property type="entry name" value="NPHP3_N"/>
    <property type="match status" value="1"/>
</dbReference>
<protein>
    <recommendedName>
        <fullName evidence="2">Nephrocystin 3-like N-terminal domain-containing protein</fullName>
    </recommendedName>
</protein>
<sequence length="785" mass="89597">MPHRSVNKPTADSMSMFTGASGISISHGEFSNVGGDLVRVFNNSTVVSNGYRSLWDAIAGVGASHNSQLRFPPPRCHPKTREGVIDVLLEWIDSGSRDLPVCWLSGTAGVGKSAIAQTISEIHERDRLVASFFFFRQDPKRNNPEYLMLTIAHGLVVNVPELRQYITQRIAEDPKVLEVRLKDQFTKLVVNPLFAQRGWWNRLRRLWADWPRPSRRRPNLVIIDGLDECGDDETQTDILRILASELGKHPEPLFPLRFLVCTRPEPWIREEFETRHLRHLTKHVVLDDSFSPDADIERFLRDGFREISTSPKYSQIRFPEPWPSEDEIMTLVDKARGQFIYAATILKFVKDGFTHPVERLYIILDMSREPSYLSPFQQLDDLYRVVLSANSNREGLVAILASILILPLVEAPATPWFIECLLGLPDGQAALTLRPMHSVLNIRGRDDVIVVFHTTFTDFLYDQSRSGDFYLDKRRWHDFLVQRWLHVLVERCRFPQLHGGEFPSSTFHDGVLQVLWEKWPSFCTALSYPSEQVISSLRDLDVGALLTAAISSSLLVIKGKDYAWRVNRKIPPFLQSLWEKLETITSWLILKDVNGTLSDLIEHFESARESFHVAISPDIAQTFVIWIVLNMARCDHVSILTHRVDSAMIRFMEGTFSMPVAYYNSCLIGLASDFDSNMPPRCPLVVGHYHINVREAAVSTLQAFKDTLHDSQFFMLRRGLVSNVLGSILLPLCGPDPRALLLCHQLLLSLEETREPEHISEWLESFPDEYANEVGALRRTLGSDH</sequence>
<dbReference type="RefSeq" id="XP_043001953.1">
    <property type="nucleotide sequence ID" value="XM_043159998.1"/>
</dbReference>
<dbReference type="AlphaFoldDB" id="A0A9P7RKW3"/>
<organism evidence="3 4">
    <name type="scientific">Marasmius oreades</name>
    <name type="common">fairy-ring Marasmius</name>
    <dbReference type="NCBI Taxonomy" id="181124"/>
    <lineage>
        <taxon>Eukaryota</taxon>
        <taxon>Fungi</taxon>
        <taxon>Dikarya</taxon>
        <taxon>Basidiomycota</taxon>
        <taxon>Agaricomycotina</taxon>
        <taxon>Agaricomycetes</taxon>
        <taxon>Agaricomycetidae</taxon>
        <taxon>Agaricales</taxon>
        <taxon>Marasmiineae</taxon>
        <taxon>Marasmiaceae</taxon>
        <taxon>Marasmius</taxon>
    </lineage>
</organism>
<proteinExistence type="predicted"/>